<sequence length="317" mass="34327">MMNLIVLGRNGQPAKLLTVRPTHLALVVLIVLGLMSLAMAGGYMLARSVGVSGVSEQAAVAEDAAVWQKRYHQLEQAYEDARRQSQAQLDALTLRLGQLQARMARMEAVGERITESAGLDPKEFDFGEPPGVGGPEATGSLPQVTGDVHSLLNDIDALESTLSRREDQLELMDHVLASATLDHEQFVAGRPIHKGWLSSKYGYRIDPFTGKRAWHAGVDFAGKEGSGIVASAGGVVTWAGERYGYGLMVEINHGNGLSTRYAHAKALLVKKGDVVSKGQRIALMGSTGRSTGPHVHYEVWKNGRPINPHQFVYRAAR</sequence>
<keyword evidence="2" id="KW-1133">Transmembrane helix</keyword>
<protein>
    <submittedName>
        <fullName evidence="4">Peptidoglycan DD-metalloendopeptidase family protein</fullName>
    </submittedName>
</protein>
<feature type="domain" description="M23ase beta-sheet core" evidence="3">
    <location>
        <begin position="215"/>
        <end position="308"/>
    </location>
</feature>
<dbReference type="RefSeq" id="WP_369601455.1">
    <property type="nucleotide sequence ID" value="NZ_CP154858.1"/>
</dbReference>
<dbReference type="InterPro" id="IPR050570">
    <property type="entry name" value="Cell_wall_metabolism_enzyme"/>
</dbReference>
<gene>
    <name evidence="4" type="ORF">AAIA72_00215</name>
</gene>
<evidence type="ECO:0000256" key="2">
    <source>
        <dbReference type="SAM" id="Phobius"/>
    </source>
</evidence>
<evidence type="ECO:0000259" key="3">
    <source>
        <dbReference type="Pfam" id="PF01551"/>
    </source>
</evidence>
<dbReference type="AlphaFoldDB" id="A0AB39UWK7"/>
<reference evidence="4" key="1">
    <citation type="submission" date="2024-05" db="EMBL/GenBank/DDBJ databases">
        <title>Genome sequencing of novel strain.</title>
        <authorList>
            <person name="Ganbat D."/>
            <person name="Ganbat S."/>
            <person name="Lee S.-J."/>
        </authorList>
    </citation>
    <scope>NUCLEOTIDE SEQUENCE</scope>
    <source>
        <strain evidence="4">SMD15-11</strain>
    </source>
</reference>
<name>A0AB39UWK7_9GAMM</name>
<organism evidence="4">
    <name type="scientific">Thermohahella caldifontis</name>
    <dbReference type="NCBI Taxonomy" id="3142973"/>
    <lineage>
        <taxon>Bacteria</taxon>
        <taxon>Pseudomonadati</taxon>
        <taxon>Pseudomonadota</taxon>
        <taxon>Gammaproteobacteria</taxon>
        <taxon>Oceanospirillales</taxon>
        <taxon>Hahellaceae</taxon>
        <taxon>Thermohahella</taxon>
    </lineage>
</organism>
<feature type="coiled-coil region" evidence="1">
    <location>
        <begin position="64"/>
        <end position="109"/>
    </location>
</feature>
<dbReference type="PANTHER" id="PTHR21666:SF291">
    <property type="entry name" value="STAGE II SPORULATION PROTEIN Q"/>
    <property type="match status" value="1"/>
</dbReference>
<keyword evidence="1" id="KW-0175">Coiled coil</keyword>
<accession>A0AB39UWK7</accession>
<dbReference type="CDD" id="cd12797">
    <property type="entry name" value="M23_peptidase"/>
    <property type="match status" value="1"/>
</dbReference>
<dbReference type="Pfam" id="PF01551">
    <property type="entry name" value="Peptidase_M23"/>
    <property type="match status" value="1"/>
</dbReference>
<evidence type="ECO:0000256" key="1">
    <source>
        <dbReference type="SAM" id="Coils"/>
    </source>
</evidence>
<keyword evidence="2" id="KW-0472">Membrane</keyword>
<feature type="transmembrane region" description="Helical" evidence="2">
    <location>
        <begin position="24"/>
        <end position="46"/>
    </location>
</feature>
<dbReference type="InterPro" id="IPR016047">
    <property type="entry name" value="M23ase_b-sheet_dom"/>
</dbReference>
<keyword evidence="2" id="KW-0812">Transmembrane</keyword>
<dbReference type="Gene3D" id="2.70.70.10">
    <property type="entry name" value="Glucose Permease (Domain IIA)"/>
    <property type="match status" value="1"/>
</dbReference>
<dbReference type="KEGG" id="tcd:AAIA72_00215"/>
<evidence type="ECO:0000313" key="4">
    <source>
        <dbReference type="EMBL" id="XDT72448.1"/>
    </source>
</evidence>
<proteinExistence type="predicted"/>
<dbReference type="GO" id="GO:0004222">
    <property type="term" value="F:metalloendopeptidase activity"/>
    <property type="evidence" value="ECO:0007669"/>
    <property type="project" value="TreeGrafter"/>
</dbReference>
<dbReference type="InterPro" id="IPR011055">
    <property type="entry name" value="Dup_hybrid_motif"/>
</dbReference>
<dbReference type="SUPFAM" id="SSF51261">
    <property type="entry name" value="Duplicated hybrid motif"/>
    <property type="match status" value="1"/>
</dbReference>
<dbReference type="PANTHER" id="PTHR21666">
    <property type="entry name" value="PEPTIDASE-RELATED"/>
    <property type="match status" value="1"/>
</dbReference>
<dbReference type="EMBL" id="CP154858">
    <property type="protein sequence ID" value="XDT72448.1"/>
    <property type="molecule type" value="Genomic_DNA"/>
</dbReference>
<dbReference type="FunFam" id="2.70.70.10:FF:000006">
    <property type="entry name" value="M23 family peptidase"/>
    <property type="match status" value="1"/>
</dbReference>